<evidence type="ECO:0000256" key="1">
    <source>
        <dbReference type="SAM" id="Phobius"/>
    </source>
</evidence>
<dbReference type="Proteomes" id="UP000236751">
    <property type="component" value="Unassembled WGS sequence"/>
</dbReference>
<dbReference type="OrthoDB" id="8565151at2"/>
<sequence>MNQIVIMALRKPYTFVVLSILIVLFGIRAIRHTPTDVFPTIKTA</sequence>
<keyword evidence="1" id="KW-0472">Membrane</keyword>
<gene>
    <name evidence="2" type="ORF">SAMN05216403_11146</name>
</gene>
<keyword evidence="1" id="KW-1133">Transmembrane helix</keyword>
<protein>
    <recommendedName>
        <fullName evidence="4">Efflux RND transporter permease subunit</fullName>
    </recommendedName>
</protein>
<reference evidence="2 3" key="1">
    <citation type="submission" date="2016-10" db="EMBL/GenBank/DDBJ databases">
        <authorList>
            <person name="de Groot N.N."/>
        </authorList>
    </citation>
    <scope>NUCLEOTIDE SEQUENCE [LARGE SCALE GENOMIC DNA]</scope>
    <source>
        <strain evidence="2 3">Nl13</strain>
    </source>
</reference>
<feature type="transmembrane region" description="Helical" evidence="1">
    <location>
        <begin position="12"/>
        <end position="30"/>
    </location>
</feature>
<evidence type="ECO:0008006" key="4">
    <source>
        <dbReference type="Google" id="ProtNLM"/>
    </source>
</evidence>
<proteinExistence type="predicted"/>
<keyword evidence="1" id="KW-0812">Transmembrane</keyword>
<evidence type="ECO:0000313" key="2">
    <source>
        <dbReference type="EMBL" id="SEF84340.1"/>
    </source>
</evidence>
<name>A0A1H5VAV5_NITMU</name>
<evidence type="ECO:0000313" key="3">
    <source>
        <dbReference type="Proteomes" id="UP000236751"/>
    </source>
</evidence>
<organism evidence="2 3">
    <name type="scientific">Nitrosospira multiformis (strain ATCC 25196 / NCIMB 11849 / C 71)</name>
    <dbReference type="NCBI Taxonomy" id="323848"/>
    <lineage>
        <taxon>Bacteria</taxon>
        <taxon>Pseudomonadati</taxon>
        <taxon>Pseudomonadota</taxon>
        <taxon>Betaproteobacteria</taxon>
        <taxon>Nitrosomonadales</taxon>
        <taxon>Nitrosomonadaceae</taxon>
        <taxon>Nitrosospira</taxon>
    </lineage>
</organism>
<accession>A0A1H5VAV5</accession>
<dbReference type="AlphaFoldDB" id="A0A1H5VAV5"/>
<dbReference type="RefSeq" id="WP_143034459.1">
    <property type="nucleotide sequence ID" value="NC_007614.1"/>
</dbReference>
<dbReference type="EMBL" id="FNVK01000011">
    <property type="protein sequence ID" value="SEF84340.1"/>
    <property type="molecule type" value="Genomic_DNA"/>
</dbReference>